<dbReference type="Gene3D" id="3.90.1030.20">
    <property type="entry name" value="DNA polymerase delta, p66 (Cdc27) subunit, wHTH domain"/>
    <property type="match status" value="1"/>
</dbReference>
<feature type="compositionally biased region" description="Polar residues" evidence="5">
    <location>
        <begin position="249"/>
        <end position="258"/>
    </location>
</feature>
<dbReference type="InterPro" id="IPR019038">
    <property type="entry name" value="POLD3"/>
</dbReference>
<proteinExistence type="predicted"/>
<reference evidence="6" key="1">
    <citation type="submission" date="2025-08" db="UniProtKB">
        <authorList>
            <consortium name="Ensembl"/>
        </authorList>
    </citation>
    <scope>IDENTIFICATION</scope>
</reference>
<evidence type="ECO:0000313" key="7">
    <source>
        <dbReference type="Proteomes" id="UP000694701"/>
    </source>
</evidence>
<protein>
    <recommendedName>
        <fullName evidence="2">DNA polymerase delta subunit 3</fullName>
    </recommendedName>
</protein>
<organism evidence="6 7">
    <name type="scientific">Cyprinus carpio</name>
    <name type="common">Common carp</name>
    <dbReference type="NCBI Taxonomy" id="7962"/>
    <lineage>
        <taxon>Eukaryota</taxon>
        <taxon>Metazoa</taxon>
        <taxon>Chordata</taxon>
        <taxon>Craniata</taxon>
        <taxon>Vertebrata</taxon>
        <taxon>Euteleostomi</taxon>
        <taxon>Actinopterygii</taxon>
        <taxon>Neopterygii</taxon>
        <taxon>Teleostei</taxon>
        <taxon>Ostariophysi</taxon>
        <taxon>Cypriniformes</taxon>
        <taxon>Cyprinidae</taxon>
        <taxon>Cyprininae</taxon>
        <taxon>Cyprinus</taxon>
    </lineage>
</organism>
<dbReference type="AlphaFoldDB" id="A0A8C2FCK2"/>
<dbReference type="GO" id="GO:0003887">
    <property type="term" value="F:DNA-directed DNA polymerase activity"/>
    <property type="evidence" value="ECO:0007669"/>
    <property type="project" value="TreeGrafter"/>
</dbReference>
<evidence type="ECO:0000256" key="5">
    <source>
        <dbReference type="SAM" id="MobiDB-lite"/>
    </source>
</evidence>
<dbReference type="PANTHER" id="PTHR17598">
    <property type="entry name" value="DNA POLYMERASE DELTA SUBUNIT 3"/>
    <property type="match status" value="1"/>
</dbReference>
<dbReference type="GO" id="GO:0043625">
    <property type="term" value="C:delta DNA polymerase complex"/>
    <property type="evidence" value="ECO:0007669"/>
    <property type="project" value="InterPro"/>
</dbReference>
<feature type="region of interest" description="Disordered" evidence="5">
    <location>
        <begin position="80"/>
        <end position="294"/>
    </location>
</feature>
<dbReference type="Proteomes" id="UP000694701">
    <property type="component" value="Unplaced"/>
</dbReference>
<dbReference type="GO" id="GO:1904161">
    <property type="term" value="P:DNA synthesis involved in UV-damage excision repair"/>
    <property type="evidence" value="ECO:0007669"/>
    <property type="project" value="TreeGrafter"/>
</dbReference>
<evidence type="ECO:0000256" key="3">
    <source>
        <dbReference type="ARBA" id="ARBA00022705"/>
    </source>
</evidence>
<feature type="compositionally biased region" description="Polar residues" evidence="5">
    <location>
        <begin position="276"/>
        <end position="285"/>
    </location>
</feature>
<sequence length="294" mass="32876">YHYIMENNELFHNIVHVYSVQRAELKDSSPLYNTDYDAVKENIKNCNKYSTIRCAAAVPMSSAEVQRAQEMALVPPAGKEISKTGLNENTSATPKPSAKQPAGIMGMFASKNASKSQESSKEVKTEQKDDSSLVETSKSKTASKANPMSNLFGNKTKRPEIVDSDDEKMESQQKKRRRIKKPQPDSSDDEVVPDSPPVPNVQTPSPKKQVKREHVSHQEVSITNNTLTEKGYVSESYSESEEEPEPNSQAKDSSSLKQSFGKREEEKKEKREKKTSAANKPTKQPSIMGFFQKK</sequence>
<evidence type="ECO:0000256" key="4">
    <source>
        <dbReference type="ARBA" id="ARBA00023242"/>
    </source>
</evidence>
<evidence type="ECO:0000256" key="2">
    <source>
        <dbReference type="ARBA" id="ARBA00017589"/>
    </source>
</evidence>
<dbReference type="Ensembl" id="ENSCCRT00020059628.1">
    <property type="protein sequence ID" value="ENSCCRP00020054457.1"/>
    <property type="gene ID" value="ENSCCRG00020024834.1"/>
</dbReference>
<keyword evidence="4" id="KW-0539">Nucleus</keyword>
<evidence type="ECO:0000256" key="1">
    <source>
        <dbReference type="ARBA" id="ARBA00004123"/>
    </source>
</evidence>
<name>A0A8C2FCK2_CYPCA</name>
<dbReference type="GO" id="GO:0006297">
    <property type="term" value="P:nucleotide-excision repair, DNA gap filling"/>
    <property type="evidence" value="ECO:0007669"/>
    <property type="project" value="TreeGrafter"/>
</dbReference>
<feature type="compositionally biased region" description="Basic and acidic residues" evidence="5">
    <location>
        <begin position="118"/>
        <end position="131"/>
    </location>
</feature>
<evidence type="ECO:0000313" key="6">
    <source>
        <dbReference type="Ensembl" id="ENSCCRP00020054457.1"/>
    </source>
</evidence>
<feature type="compositionally biased region" description="Polar residues" evidence="5">
    <location>
        <begin position="218"/>
        <end position="228"/>
    </location>
</feature>
<accession>A0A8C2FCK2</accession>
<feature type="compositionally biased region" description="Polar residues" evidence="5">
    <location>
        <begin position="84"/>
        <end position="94"/>
    </location>
</feature>
<comment type="subcellular location">
    <subcellularLocation>
        <location evidence="1">Nucleus</location>
    </subcellularLocation>
</comment>
<dbReference type="GO" id="GO:0006271">
    <property type="term" value="P:DNA strand elongation involved in DNA replication"/>
    <property type="evidence" value="ECO:0007669"/>
    <property type="project" value="TreeGrafter"/>
</dbReference>
<keyword evidence="3" id="KW-0235">DNA replication</keyword>
<dbReference type="Pfam" id="PF09507">
    <property type="entry name" value="CDC27"/>
    <property type="match status" value="1"/>
</dbReference>
<dbReference type="PANTHER" id="PTHR17598:SF13">
    <property type="entry name" value="DNA POLYMERASE DELTA SUBUNIT 3"/>
    <property type="match status" value="1"/>
</dbReference>
<feature type="compositionally biased region" description="Polar residues" evidence="5">
    <location>
        <begin position="133"/>
        <end position="153"/>
    </location>
</feature>
<feature type="compositionally biased region" description="Basic and acidic residues" evidence="5">
    <location>
        <begin position="261"/>
        <end position="275"/>
    </location>
</feature>
<dbReference type="InterPro" id="IPR041913">
    <property type="entry name" value="POLD3_sf"/>
</dbReference>